<dbReference type="RefSeq" id="WP_016876117.1">
    <property type="nucleotide sequence ID" value="NZ_AJLN01000153.1"/>
</dbReference>
<dbReference type="AlphaFoldDB" id="A0A3S0ZW93"/>
<comment type="caution">
    <text evidence="1">The sequence shown here is derived from an EMBL/GenBank/DDBJ whole genome shotgun (WGS) entry which is preliminary data.</text>
</comment>
<reference evidence="1 2" key="1">
    <citation type="journal article" date="2019" name="Genome Biol. Evol.">
        <title>Day and night: Metabolic profiles and evolutionary relationships of six axenic non-marine cyanobacteria.</title>
        <authorList>
            <person name="Will S.E."/>
            <person name="Henke P."/>
            <person name="Boedeker C."/>
            <person name="Huang S."/>
            <person name="Brinkmann H."/>
            <person name="Rohde M."/>
            <person name="Jarek M."/>
            <person name="Friedl T."/>
            <person name="Seufert S."/>
            <person name="Schumacher M."/>
            <person name="Overmann J."/>
            <person name="Neumann-Schaal M."/>
            <person name="Petersen J."/>
        </authorList>
    </citation>
    <scope>NUCLEOTIDE SEQUENCE [LARGE SCALE GENOMIC DNA]</scope>
    <source>
        <strain evidence="1 2">PCC 6912</strain>
    </source>
</reference>
<evidence type="ECO:0008006" key="3">
    <source>
        <dbReference type="Google" id="ProtNLM"/>
    </source>
</evidence>
<proteinExistence type="predicted"/>
<dbReference type="STRING" id="211165.GCA_000317285_06672"/>
<dbReference type="Proteomes" id="UP000268857">
    <property type="component" value="Unassembled WGS sequence"/>
</dbReference>
<organism evidence="1 2">
    <name type="scientific">Chlorogloeopsis fritschii PCC 6912</name>
    <dbReference type="NCBI Taxonomy" id="211165"/>
    <lineage>
        <taxon>Bacteria</taxon>
        <taxon>Bacillati</taxon>
        <taxon>Cyanobacteriota</taxon>
        <taxon>Cyanophyceae</taxon>
        <taxon>Nostocales</taxon>
        <taxon>Chlorogloeopsidaceae</taxon>
        <taxon>Chlorogloeopsis</taxon>
    </lineage>
</organism>
<protein>
    <recommendedName>
        <fullName evidence="3">DUF937 domain-containing protein</fullName>
    </recommendedName>
</protein>
<evidence type="ECO:0000313" key="2">
    <source>
        <dbReference type="Proteomes" id="UP000268857"/>
    </source>
</evidence>
<evidence type="ECO:0000313" key="1">
    <source>
        <dbReference type="EMBL" id="RUR79155.1"/>
    </source>
</evidence>
<keyword evidence="2" id="KW-1185">Reference proteome</keyword>
<accession>A0A3S0ZW93</accession>
<sequence>MGLFFDVLSAINNPNQQGSVNQLESIMNSIQQLATNRGIQPSQMQSAMSVLGNILRPTLQKQQSALGGSQLQNLINQAANAGINTFGQESLLSPQLQQQIVQAVSQKTGLSPNLIQAALPSLTSAMLGFLNMGATKPGIQGSNPILNTFLDSDRDGDTDLGDVLKFANRFINPSAVS</sequence>
<gene>
    <name evidence="1" type="ORF">PCC6912_33290</name>
</gene>
<dbReference type="EMBL" id="RSCJ01000013">
    <property type="protein sequence ID" value="RUR79155.1"/>
    <property type="molecule type" value="Genomic_DNA"/>
</dbReference>
<name>A0A3S0ZW93_CHLFR</name>
<dbReference type="OrthoDB" id="530933at2"/>